<evidence type="ECO:0000313" key="4">
    <source>
        <dbReference type="Proteomes" id="UP001201980"/>
    </source>
</evidence>
<keyword evidence="2" id="KW-0732">Signal</keyword>
<feature type="region of interest" description="Disordered" evidence="1">
    <location>
        <begin position="56"/>
        <end position="83"/>
    </location>
</feature>
<dbReference type="EMBL" id="JAKWBI020000117">
    <property type="protein sequence ID" value="KAJ2902273.1"/>
    <property type="molecule type" value="Genomic_DNA"/>
</dbReference>
<proteinExistence type="predicted"/>
<accession>A0AAD5WSC3</accession>
<name>A0AAD5WSC3_9PEZI</name>
<organism evidence="3 4">
    <name type="scientific">Zalerion maritima</name>
    <dbReference type="NCBI Taxonomy" id="339359"/>
    <lineage>
        <taxon>Eukaryota</taxon>
        <taxon>Fungi</taxon>
        <taxon>Dikarya</taxon>
        <taxon>Ascomycota</taxon>
        <taxon>Pezizomycotina</taxon>
        <taxon>Sordariomycetes</taxon>
        <taxon>Lulworthiomycetidae</taxon>
        <taxon>Lulworthiales</taxon>
        <taxon>Lulworthiaceae</taxon>
        <taxon>Zalerion</taxon>
    </lineage>
</organism>
<evidence type="ECO:0000256" key="2">
    <source>
        <dbReference type="SAM" id="SignalP"/>
    </source>
</evidence>
<gene>
    <name evidence="3" type="ORF">MKZ38_000739</name>
</gene>
<keyword evidence="4" id="KW-1185">Reference proteome</keyword>
<reference evidence="3" key="1">
    <citation type="submission" date="2022-07" db="EMBL/GenBank/DDBJ databases">
        <title>Draft genome sequence of Zalerion maritima ATCC 34329, a (micro)plastics degrading marine fungus.</title>
        <authorList>
            <person name="Paco A."/>
            <person name="Goncalves M.F.M."/>
            <person name="Rocha-Santos T.A.P."/>
            <person name="Alves A."/>
        </authorList>
    </citation>
    <scope>NUCLEOTIDE SEQUENCE</scope>
    <source>
        <strain evidence="3">ATCC 34329</strain>
    </source>
</reference>
<feature type="signal peptide" evidence="2">
    <location>
        <begin position="1"/>
        <end position="27"/>
    </location>
</feature>
<dbReference type="AlphaFoldDB" id="A0AAD5WSC3"/>
<feature type="chain" id="PRO_5042131937" evidence="2">
    <location>
        <begin position="28"/>
        <end position="83"/>
    </location>
</feature>
<sequence length="83" mass="9940">NMLYHSLLAYLAAFFLLLNMEVWYCGGASHVDDWKCGTYIYDLTFQYQETREQNRSEHPWRERMTGGRESARFGLLDNRNREP</sequence>
<evidence type="ECO:0000313" key="3">
    <source>
        <dbReference type="EMBL" id="KAJ2902273.1"/>
    </source>
</evidence>
<comment type="caution">
    <text evidence="3">The sequence shown here is derived from an EMBL/GenBank/DDBJ whole genome shotgun (WGS) entry which is preliminary data.</text>
</comment>
<feature type="non-terminal residue" evidence="3">
    <location>
        <position position="1"/>
    </location>
</feature>
<evidence type="ECO:0000256" key="1">
    <source>
        <dbReference type="SAM" id="MobiDB-lite"/>
    </source>
</evidence>
<dbReference type="Proteomes" id="UP001201980">
    <property type="component" value="Unassembled WGS sequence"/>
</dbReference>
<feature type="compositionally biased region" description="Basic and acidic residues" evidence="1">
    <location>
        <begin position="56"/>
        <end position="71"/>
    </location>
</feature>
<protein>
    <submittedName>
        <fullName evidence="3">Uncharacterized protein</fullName>
    </submittedName>
</protein>